<dbReference type="AlphaFoldDB" id="A0A382UAV2"/>
<dbReference type="EMBL" id="UINC01142814">
    <property type="protein sequence ID" value="SVD31379.1"/>
    <property type="molecule type" value="Genomic_DNA"/>
</dbReference>
<name>A0A382UAV2_9ZZZZ</name>
<dbReference type="SMART" id="SM01008">
    <property type="entry name" value="Ald_Xan_dh_C"/>
    <property type="match status" value="1"/>
</dbReference>
<proteinExistence type="predicted"/>
<evidence type="ECO:0000313" key="2">
    <source>
        <dbReference type="EMBL" id="SVD31379.1"/>
    </source>
</evidence>
<feature type="domain" description="Aldehyde oxidase/xanthine dehydrogenase a/b hammerhead" evidence="1">
    <location>
        <begin position="46"/>
        <end position="124"/>
    </location>
</feature>
<dbReference type="InterPro" id="IPR052516">
    <property type="entry name" value="N-heterocyclic_Hydroxylase"/>
</dbReference>
<dbReference type="PANTHER" id="PTHR47495:SF2">
    <property type="entry name" value="ALDEHYDE DEHYDROGENASE"/>
    <property type="match status" value="1"/>
</dbReference>
<dbReference type="InterPro" id="IPR036856">
    <property type="entry name" value="Ald_Oxase/Xan_DH_a/b_sf"/>
</dbReference>
<dbReference type="Pfam" id="PF02738">
    <property type="entry name" value="MoCoBD_1"/>
    <property type="match status" value="1"/>
</dbReference>
<dbReference type="PANTHER" id="PTHR47495">
    <property type="entry name" value="ALDEHYDE DEHYDROGENASE"/>
    <property type="match status" value="1"/>
</dbReference>
<dbReference type="GO" id="GO:0016491">
    <property type="term" value="F:oxidoreductase activity"/>
    <property type="evidence" value="ECO:0007669"/>
    <property type="project" value="InterPro"/>
</dbReference>
<accession>A0A382UAV2</accession>
<dbReference type="InterPro" id="IPR000674">
    <property type="entry name" value="Ald_Oxase/Xan_DH_a/b"/>
</dbReference>
<sequence length="295" mass="32545">IAYGDLIPVIRTHRLSAPAEVVLKAPAEYRILGKPTRRIEAREKLDGSAVYGIDIRLPNMVYGVVQRPPVFGARVVSFDADDALKVPGVLKAKTIDVGVVVLARDYWTAKKGAGLVKVVWDNRQLDELSTAGFYQEYRELSAQPGMVAEDIGDAKVILASGRTFFEAVYEMPYLAHATMEPMNCTAVVEDDSCEVWAGTQYQSNDRTMVANLLGLPESAVTINRTLMGGSFGRRASKSADYVTDAVQAAQGEGRPVQIIWSREEDIRGGHYRPLFVHRMRGALDDDGYPLAWHQT</sequence>
<gene>
    <name evidence="2" type="ORF">METZ01_LOCUS384233</name>
</gene>
<organism evidence="2">
    <name type="scientific">marine metagenome</name>
    <dbReference type="NCBI Taxonomy" id="408172"/>
    <lineage>
        <taxon>unclassified sequences</taxon>
        <taxon>metagenomes</taxon>
        <taxon>ecological metagenomes</taxon>
    </lineage>
</organism>
<dbReference type="Gene3D" id="3.30.365.10">
    <property type="entry name" value="Aldehyde oxidase/xanthine dehydrogenase, molybdopterin binding domain"/>
    <property type="match status" value="2"/>
</dbReference>
<dbReference type="InterPro" id="IPR037165">
    <property type="entry name" value="AldOxase/xan_DH_Mopterin-bd_sf"/>
</dbReference>
<evidence type="ECO:0000259" key="1">
    <source>
        <dbReference type="SMART" id="SM01008"/>
    </source>
</evidence>
<dbReference type="Gene3D" id="3.90.1170.50">
    <property type="entry name" value="Aldehyde oxidase/xanthine dehydrogenase, a/b hammerhead"/>
    <property type="match status" value="1"/>
</dbReference>
<dbReference type="SUPFAM" id="SSF54665">
    <property type="entry name" value="CO dehydrogenase molybdoprotein N-domain-like"/>
    <property type="match status" value="1"/>
</dbReference>
<reference evidence="2" key="1">
    <citation type="submission" date="2018-05" db="EMBL/GenBank/DDBJ databases">
        <authorList>
            <person name="Lanie J.A."/>
            <person name="Ng W.-L."/>
            <person name="Kazmierczak K.M."/>
            <person name="Andrzejewski T.M."/>
            <person name="Davidsen T.M."/>
            <person name="Wayne K.J."/>
            <person name="Tettelin H."/>
            <person name="Glass J.I."/>
            <person name="Rusch D."/>
            <person name="Podicherti R."/>
            <person name="Tsui H.-C.T."/>
            <person name="Winkler M.E."/>
        </authorList>
    </citation>
    <scope>NUCLEOTIDE SEQUENCE</scope>
</reference>
<protein>
    <recommendedName>
        <fullName evidence="1">Aldehyde oxidase/xanthine dehydrogenase a/b hammerhead domain-containing protein</fullName>
    </recommendedName>
</protein>
<dbReference type="SUPFAM" id="SSF56003">
    <property type="entry name" value="Molybdenum cofactor-binding domain"/>
    <property type="match status" value="1"/>
</dbReference>
<feature type="non-terminal residue" evidence="2">
    <location>
        <position position="1"/>
    </location>
</feature>
<dbReference type="InterPro" id="IPR008274">
    <property type="entry name" value="AldOxase/xan_DH_MoCoBD1"/>
</dbReference>
<feature type="non-terminal residue" evidence="2">
    <location>
        <position position="295"/>
    </location>
</feature>